<evidence type="ECO:0000313" key="7">
    <source>
        <dbReference type="Proteomes" id="UP000051952"/>
    </source>
</evidence>
<dbReference type="Pfam" id="PF13181">
    <property type="entry name" value="TPR_8"/>
    <property type="match status" value="1"/>
</dbReference>
<feature type="region of interest" description="Disordered" evidence="4">
    <location>
        <begin position="162"/>
        <end position="198"/>
    </location>
</feature>
<dbReference type="PROSITE" id="PS50005">
    <property type="entry name" value="TPR"/>
    <property type="match status" value="2"/>
</dbReference>
<dbReference type="Pfam" id="PF07719">
    <property type="entry name" value="TPR_2"/>
    <property type="match status" value="1"/>
</dbReference>
<gene>
    <name evidence="6" type="ORF">BSAL_09945</name>
</gene>
<reference evidence="7" key="1">
    <citation type="submission" date="2015-09" db="EMBL/GenBank/DDBJ databases">
        <authorList>
            <consortium name="Pathogen Informatics"/>
        </authorList>
    </citation>
    <scope>NUCLEOTIDE SEQUENCE [LARGE SCALE GENOMIC DNA]</scope>
    <source>
        <strain evidence="7">Lake Konstanz</strain>
    </source>
</reference>
<dbReference type="OrthoDB" id="2335338at2759"/>
<accession>A0A0S4JB35</accession>
<evidence type="ECO:0000313" key="6">
    <source>
        <dbReference type="EMBL" id="CUG87413.1"/>
    </source>
</evidence>
<dbReference type="PANTHER" id="PTHR22904:SF523">
    <property type="entry name" value="STRESS-INDUCED-PHOSPHOPROTEIN 1"/>
    <property type="match status" value="1"/>
</dbReference>
<dbReference type="AlphaFoldDB" id="A0A0S4JB35"/>
<feature type="region of interest" description="Disordered" evidence="4">
    <location>
        <begin position="213"/>
        <end position="278"/>
    </location>
</feature>
<evidence type="ECO:0000256" key="3">
    <source>
        <dbReference type="PROSITE-ProRule" id="PRU00339"/>
    </source>
</evidence>
<dbReference type="InterPro" id="IPR011990">
    <property type="entry name" value="TPR-like_helical_dom_sf"/>
</dbReference>
<keyword evidence="5" id="KW-0732">Signal</keyword>
<proteinExistence type="predicted"/>
<keyword evidence="2 3" id="KW-0802">TPR repeat</keyword>
<dbReference type="Proteomes" id="UP000051952">
    <property type="component" value="Unassembled WGS sequence"/>
</dbReference>
<evidence type="ECO:0000256" key="1">
    <source>
        <dbReference type="ARBA" id="ARBA00022737"/>
    </source>
</evidence>
<dbReference type="VEuPathDB" id="TriTrypDB:BSAL_09945"/>
<evidence type="ECO:0000256" key="4">
    <source>
        <dbReference type="SAM" id="MobiDB-lite"/>
    </source>
</evidence>
<dbReference type="Gene3D" id="1.25.40.10">
    <property type="entry name" value="Tetratricopeptide repeat domain"/>
    <property type="match status" value="1"/>
</dbReference>
<feature type="repeat" description="TPR" evidence="3">
    <location>
        <begin position="290"/>
        <end position="323"/>
    </location>
</feature>
<dbReference type="SUPFAM" id="SSF48452">
    <property type="entry name" value="TPR-like"/>
    <property type="match status" value="1"/>
</dbReference>
<feature type="compositionally biased region" description="Low complexity" evidence="4">
    <location>
        <begin position="166"/>
        <end position="182"/>
    </location>
</feature>
<evidence type="ECO:0000256" key="2">
    <source>
        <dbReference type="ARBA" id="ARBA00022803"/>
    </source>
</evidence>
<keyword evidence="1" id="KW-0677">Repeat</keyword>
<feature type="repeat" description="TPR" evidence="3">
    <location>
        <begin position="359"/>
        <end position="392"/>
    </location>
</feature>
<dbReference type="EMBL" id="CYKH01001509">
    <property type="protein sequence ID" value="CUG87413.1"/>
    <property type="molecule type" value="Genomic_DNA"/>
</dbReference>
<dbReference type="SMART" id="SM00028">
    <property type="entry name" value="TPR"/>
    <property type="match status" value="3"/>
</dbReference>
<dbReference type="InterPro" id="IPR019734">
    <property type="entry name" value="TPR_rpt"/>
</dbReference>
<dbReference type="InterPro" id="IPR013105">
    <property type="entry name" value="TPR_2"/>
</dbReference>
<sequence length="740" mass="81576">MIPLFIFFVCFVFMEASRTGSCRCIIVFTPSRAVAPPSSHMLQLPPTSSVPEEEAMGMTFDFPEFEAFEPDDRPPPPDEDDFPIDCTVDLVDVATAQIAQTPQLWEPFMEHLFRGKINAVVKRHRGDYTFVVCQDQEDPSIVIGCTLYRACLKEPKVKMKKYIPQDDAPPGATDAPAGSSSPRKTPLPIAATGGGDDALFPVLEELDRDDDDILMRPVAPPEPQPATVDTSPRSQVVVADPAPSGSTRSDGRHRVPVPPGLPAGASHSSHSSTNAPQLPFPAAVVNQAKARRLMHSGNAAFAKKDLEKAVNLYTEAFEIDRGDSARILSNRSAALLMLKRPEAALADARAVMRSTPRSSVGYIRAGNVFHQLKRFDEAKLCYEKALALDANRNPDLQFSLRNNAVLAVYYSKTERLPISIQVNRQLDVIAVSKRNVRPNEVLWTEVTSSIAPADCNVDAQLFCGHCYRSLLRAKELAQQIPGVDVGIISSLMREVNPVRCHEGCNQRYCSETCRLKAWTEHHWIECEVQGKWAASMGKVRELFKSDVARLYPQADVAAARLSLRMMVKVLSSGRQLSEAINNFGWIHEGTPLTPDLCVVVTNILQPAYLLIHECLTREERALLDLSFVVSLFRRCLRNMVTTVASPWPMIVSNVETNLDLIKQRGMSHPGLESILALKPQEMVGVSIACYAVFEIFAITLLGDEPAEPNIVIRKEGETANTGVFVTLKAIGRNGTIIGSR</sequence>
<protein>
    <submittedName>
        <fullName evidence="6">Uncharacterized protein</fullName>
    </submittedName>
</protein>
<dbReference type="OMA" id="VGCTLYR"/>
<evidence type="ECO:0000256" key="5">
    <source>
        <dbReference type="SAM" id="SignalP"/>
    </source>
</evidence>
<dbReference type="GO" id="GO:0051879">
    <property type="term" value="F:Hsp90 protein binding"/>
    <property type="evidence" value="ECO:0007669"/>
    <property type="project" value="TreeGrafter"/>
</dbReference>
<feature type="signal peptide" evidence="5">
    <location>
        <begin position="1"/>
        <end position="16"/>
    </location>
</feature>
<organism evidence="6 7">
    <name type="scientific">Bodo saltans</name>
    <name type="common">Flagellated protozoan</name>
    <dbReference type="NCBI Taxonomy" id="75058"/>
    <lineage>
        <taxon>Eukaryota</taxon>
        <taxon>Discoba</taxon>
        <taxon>Euglenozoa</taxon>
        <taxon>Kinetoplastea</taxon>
        <taxon>Metakinetoplastina</taxon>
        <taxon>Eubodonida</taxon>
        <taxon>Bodonidae</taxon>
        <taxon>Bodo</taxon>
    </lineage>
</organism>
<name>A0A0S4JB35_BODSA</name>
<dbReference type="PANTHER" id="PTHR22904">
    <property type="entry name" value="TPR REPEAT CONTAINING PROTEIN"/>
    <property type="match status" value="1"/>
</dbReference>
<feature type="chain" id="PRO_5006622231" evidence="5">
    <location>
        <begin position="17"/>
        <end position="740"/>
    </location>
</feature>
<feature type="compositionally biased region" description="Polar residues" evidence="4">
    <location>
        <begin position="266"/>
        <end position="276"/>
    </location>
</feature>
<keyword evidence="7" id="KW-1185">Reference proteome</keyword>